<feature type="compositionally biased region" description="Low complexity" evidence="1">
    <location>
        <begin position="179"/>
        <end position="192"/>
    </location>
</feature>
<feature type="compositionally biased region" description="Low complexity" evidence="1">
    <location>
        <begin position="11"/>
        <end position="21"/>
    </location>
</feature>
<dbReference type="Proteomes" id="UP001287286">
    <property type="component" value="Unassembled WGS sequence"/>
</dbReference>
<comment type="caution">
    <text evidence="2">The sequence shown here is derived from an EMBL/GenBank/DDBJ whole genome shotgun (WGS) entry which is preliminary data.</text>
</comment>
<protein>
    <submittedName>
        <fullName evidence="2">Uncharacterized protein</fullName>
    </submittedName>
</protein>
<feature type="compositionally biased region" description="Low complexity" evidence="1">
    <location>
        <begin position="54"/>
        <end position="70"/>
    </location>
</feature>
<evidence type="ECO:0000313" key="2">
    <source>
        <dbReference type="EMBL" id="KAK4094713.1"/>
    </source>
</evidence>
<gene>
    <name evidence="2" type="ORF">Purlil1_1318</name>
</gene>
<feature type="region of interest" description="Disordered" evidence="1">
    <location>
        <begin position="331"/>
        <end position="355"/>
    </location>
</feature>
<keyword evidence="3" id="KW-1185">Reference proteome</keyword>
<dbReference type="EMBL" id="JAWRVI010000003">
    <property type="protein sequence ID" value="KAK4094713.1"/>
    <property type="molecule type" value="Genomic_DNA"/>
</dbReference>
<feature type="compositionally biased region" description="Basic and acidic residues" evidence="1">
    <location>
        <begin position="40"/>
        <end position="53"/>
    </location>
</feature>
<reference evidence="2 3" key="1">
    <citation type="journal article" date="2024" name="Microbiol. Resour. Announc.">
        <title>Genome annotations for the ascomycete fungi Trichoderma harzianum, Trichoderma aggressivum, and Purpureocillium lilacinum.</title>
        <authorList>
            <person name="Beijen E.P.W."/>
            <person name="Ohm R.A."/>
        </authorList>
    </citation>
    <scope>NUCLEOTIDE SEQUENCE [LARGE SCALE GENOMIC DNA]</scope>
    <source>
        <strain evidence="2 3">CBS 150709</strain>
    </source>
</reference>
<feature type="region of interest" description="Disordered" evidence="1">
    <location>
        <begin position="164"/>
        <end position="215"/>
    </location>
</feature>
<evidence type="ECO:0000256" key="1">
    <source>
        <dbReference type="SAM" id="MobiDB-lite"/>
    </source>
</evidence>
<organism evidence="2 3">
    <name type="scientific">Purpureocillium lilacinum</name>
    <name type="common">Paecilomyces lilacinus</name>
    <dbReference type="NCBI Taxonomy" id="33203"/>
    <lineage>
        <taxon>Eukaryota</taxon>
        <taxon>Fungi</taxon>
        <taxon>Dikarya</taxon>
        <taxon>Ascomycota</taxon>
        <taxon>Pezizomycotina</taxon>
        <taxon>Sordariomycetes</taxon>
        <taxon>Hypocreomycetidae</taxon>
        <taxon>Hypocreales</taxon>
        <taxon>Ophiocordycipitaceae</taxon>
        <taxon>Purpureocillium</taxon>
    </lineage>
</organism>
<accession>A0ABR0CG38</accession>
<feature type="region of interest" description="Disordered" evidence="1">
    <location>
        <begin position="1"/>
        <end position="90"/>
    </location>
</feature>
<proteinExistence type="predicted"/>
<name>A0ABR0CG38_PURLI</name>
<sequence>MGGRGGGRAVTDTTNTNTNGTARHDGKRGMGDGGWVIDHGIGERTHERTHARTSETGVPVPGTGGPARAAGGRGHGQGKGKGKGGGDVSSTGHMACIAWTGREVRCGAVPCVARRGWRVIDERARDKRQWERDWLAGWLYYNYCTGAPSPRDKTALITPRQGRAGLPRASGTICDPRARATPAPTDAASPPAGLDPKGLAALPGAPVSPPNSQSDVPLQHAIATSGGAASRGSPLAALAMPASSRSVSIAQSAPRRAIAFCRAGMPPIRQCPGRFRPWLGIWAGMLGHLATPGADGTGVVSHRTAPQGCRDHPPPRTCTIKKVNKVRWPIPPSGPPATPESSDAAADLATHGIGV</sequence>
<evidence type="ECO:0000313" key="3">
    <source>
        <dbReference type="Proteomes" id="UP001287286"/>
    </source>
</evidence>